<protein>
    <recommendedName>
        <fullName evidence="7">Protein kinase domain-containing protein</fullName>
    </recommendedName>
</protein>
<dbReference type="GO" id="GO:0000914">
    <property type="term" value="P:phragmoplast assembly"/>
    <property type="evidence" value="ECO:0007669"/>
    <property type="project" value="InterPro"/>
</dbReference>
<dbReference type="Gene3D" id="1.25.10.10">
    <property type="entry name" value="Leucine-rich Repeat Variant"/>
    <property type="match status" value="1"/>
</dbReference>
<keyword evidence="3" id="KW-0418">Kinase</keyword>
<feature type="compositionally biased region" description="Basic and acidic residues" evidence="6">
    <location>
        <begin position="636"/>
        <end position="652"/>
    </location>
</feature>
<feature type="region of interest" description="Disordered" evidence="6">
    <location>
        <begin position="241"/>
        <end position="316"/>
    </location>
</feature>
<keyword evidence="2 5" id="KW-0547">Nucleotide-binding</keyword>
<organism evidence="8 9">
    <name type="scientific">Camellia sinensis var. sinensis</name>
    <name type="common">China tea</name>
    <dbReference type="NCBI Taxonomy" id="542762"/>
    <lineage>
        <taxon>Eukaryota</taxon>
        <taxon>Viridiplantae</taxon>
        <taxon>Streptophyta</taxon>
        <taxon>Embryophyta</taxon>
        <taxon>Tracheophyta</taxon>
        <taxon>Spermatophyta</taxon>
        <taxon>Magnoliopsida</taxon>
        <taxon>eudicotyledons</taxon>
        <taxon>Gunneridae</taxon>
        <taxon>Pentapetalae</taxon>
        <taxon>asterids</taxon>
        <taxon>Ericales</taxon>
        <taxon>Theaceae</taxon>
        <taxon>Camellia</taxon>
    </lineage>
</organism>
<evidence type="ECO:0000256" key="2">
    <source>
        <dbReference type="ARBA" id="ARBA00022741"/>
    </source>
</evidence>
<evidence type="ECO:0000313" key="9">
    <source>
        <dbReference type="Proteomes" id="UP000306102"/>
    </source>
</evidence>
<dbReference type="Pfam" id="PF00069">
    <property type="entry name" value="Pkinase"/>
    <property type="match status" value="1"/>
</dbReference>
<feature type="compositionally biased region" description="Basic and acidic residues" evidence="6">
    <location>
        <begin position="259"/>
        <end position="271"/>
    </location>
</feature>
<feature type="compositionally biased region" description="Basic and acidic residues" evidence="6">
    <location>
        <begin position="384"/>
        <end position="400"/>
    </location>
</feature>
<dbReference type="Pfam" id="PF23606">
    <property type="entry name" value="HEAT_ULK4"/>
    <property type="match status" value="1"/>
</dbReference>
<dbReference type="EMBL" id="SDRB02003290">
    <property type="protein sequence ID" value="THG17978.1"/>
    <property type="molecule type" value="Genomic_DNA"/>
</dbReference>
<dbReference type="PROSITE" id="PS50011">
    <property type="entry name" value="PROTEIN_KINASE_DOM"/>
    <property type="match status" value="1"/>
</dbReference>
<dbReference type="PANTHER" id="PTHR46562">
    <property type="entry name" value="SERINE/THREONINE-KINASE ULK4-LIKE PROTEIN-RELATED"/>
    <property type="match status" value="1"/>
</dbReference>
<feature type="compositionally biased region" description="Acidic residues" evidence="6">
    <location>
        <begin position="367"/>
        <end position="377"/>
    </location>
</feature>
<dbReference type="SUPFAM" id="SSF56112">
    <property type="entry name" value="Protein kinase-like (PK-like)"/>
    <property type="match status" value="1"/>
</dbReference>
<dbReference type="InterPro" id="IPR044591">
    <property type="entry name" value="RUK"/>
</dbReference>
<dbReference type="Gene3D" id="3.30.200.20">
    <property type="entry name" value="Phosphorylase Kinase, domain 1"/>
    <property type="match status" value="1"/>
</dbReference>
<evidence type="ECO:0000256" key="4">
    <source>
        <dbReference type="ARBA" id="ARBA00022840"/>
    </source>
</evidence>
<dbReference type="GO" id="GO:0004672">
    <property type="term" value="F:protein kinase activity"/>
    <property type="evidence" value="ECO:0007669"/>
    <property type="project" value="InterPro"/>
</dbReference>
<dbReference type="PANTHER" id="PTHR46562:SF1">
    <property type="entry name" value="SERINE_THREONINE-PROTEIN KINASE ULK4"/>
    <property type="match status" value="1"/>
</dbReference>
<reference evidence="8 9" key="1">
    <citation type="journal article" date="2018" name="Proc. Natl. Acad. Sci. U.S.A.">
        <title>Draft genome sequence of Camellia sinensis var. sinensis provides insights into the evolution of the tea genome and tea quality.</title>
        <authorList>
            <person name="Wei C."/>
            <person name="Yang H."/>
            <person name="Wang S."/>
            <person name="Zhao J."/>
            <person name="Liu C."/>
            <person name="Gao L."/>
            <person name="Xia E."/>
            <person name="Lu Y."/>
            <person name="Tai Y."/>
            <person name="She G."/>
            <person name="Sun J."/>
            <person name="Cao H."/>
            <person name="Tong W."/>
            <person name="Gao Q."/>
            <person name="Li Y."/>
            <person name="Deng W."/>
            <person name="Jiang X."/>
            <person name="Wang W."/>
            <person name="Chen Q."/>
            <person name="Zhang S."/>
            <person name="Li H."/>
            <person name="Wu J."/>
            <person name="Wang P."/>
            <person name="Li P."/>
            <person name="Shi C."/>
            <person name="Zheng F."/>
            <person name="Jian J."/>
            <person name="Huang B."/>
            <person name="Shan D."/>
            <person name="Shi M."/>
            <person name="Fang C."/>
            <person name="Yue Y."/>
            <person name="Li F."/>
            <person name="Li D."/>
            <person name="Wei S."/>
            <person name="Han B."/>
            <person name="Jiang C."/>
            <person name="Yin Y."/>
            <person name="Xia T."/>
            <person name="Zhang Z."/>
            <person name="Bennetzen J.L."/>
            <person name="Zhao S."/>
            <person name="Wan X."/>
        </authorList>
    </citation>
    <scope>NUCLEOTIDE SEQUENCE [LARGE SCALE GENOMIC DNA]</scope>
    <source>
        <strain evidence="9">cv. Shuchazao</strain>
        <tissue evidence="8">Leaf</tissue>
    </source>
</reference>
<name>A0A4S4EMT9_CAMSN</name>
<dbReference type="STRING" id="542762.A0A4S4EMT9"/>
<dbReference type="InterPro" id="IPR011989">
    <property type="entry name" value="ARM-like"/>
</dbReference>
<dbReference type="InterPro" id="IPR016024">
    <property type="entry name" value="ARM-type_fold"/>
</dbReference>
<dbReference type="SUPFAM" id="SSF48371">
    <property type="entry name" value="ARM repeat"/>
    <property type="match status" value="1"/>
</dbReference>
<dbReference type="GO" id="GO:0008017">
    <property type="term" value="F:microtubule binding"/>
    <property type="evidence" value="ECO:0007669"/>
    <property type="project" value="InterPro"/>
</dbReference>
<dbReference type="InterPro" id="IPR056981">
    <property type="entry name" value="HEAT_ULK4_RUNKEL"/>
</dbReference>
<dbReference type="Pfam" id="PF24970">
    <property type="entry name" value="ARM_RUK"/>
    <property type="match status" value="1"/>
</dbReference>
<evidence type="ECO:0000256" key="3">
    <source>
        <dbReference type="ARBA" id="ARBA00022777"/>
    </source>
</evidence>
<dbReference type="PROSITE" id="PS00107">
    <property type="entry name" value="PROTEIN_KINASE_ATP"/>
    <property type="match status" value="1"/>
</dbReference>
<evidence type="ECO:0000256" key="5">
    <source>
        <dbReference type="PROSITE-ProRule" id="PRU10141"/>
    </source>
</evidence>
<keyword evidence="1" id="KW-0808">Transferase</keyword>
<dbReference type="Gene3D" id="1.10.510.10">
    <property type="entry name" value="Transferase(Phosphotransferase) domain 1"/>
    <property type="match status" value="1"/>
</dbReference>
<feature type="binding site" evidence="5">
    <location>
        <position position="33"/>
    </location>
    <ligand>
        <name>ATP</name>
        <dbReference type="ChEBI" id="CHEBI:30616"/>
    </ligand>
</feature>
<proteinExistence type="predicted"/>
<feature type="domain" description="Protein kinase" evidence="7">
    <location>
        <begin position="1"/>
        <end position="214"/>
    </location>
</feature>
<evidence type="ECO:0000256" key="6">
    <source>
        <dbReference type="SAM" id="MobiDB-lite"/>
    </source>
</evidence>
<dbReference type="InterPro" id="IPR056980">
    <property type="entry name" value="ARM_RUK"/>
</dbReference>
<evidence type="ECO:0000259" key="7">
    <source>
        <dbReference type="PROSITE" id="PS50011"/>
    </source>
</evidence>
<dbReference type="InterPro" id="IPR011009">
    <property type="entry name" value="Kinase-like_dom_sf"/>
</dbReference>
<feature type="region of interest" description="Disordered" evidence="6">
    <location>
        <begin position="367"/>
        <end position="466"/>
    </location>
</feature>
<feature type="compositionally biased region" description="Basic and acidic residues" evidence="6">
    <location>
        <begin position="301"/>
        <end position="311"/>
    </location>
</feature>
<dbReference type="Proteomes" id="UP000306102">
    <property type="component" value="Unassembled WGS sequence"/>
</dbReference>
<evidence type="ECO:0000313" key="8">
    <source>
        <dbReference type="EMBL" id="THG17978.1"/>
    </source>
</evidence>
<dbReference type="PROSITE" id="PS00108">
    <property type="entry name" value="PROTEIN_KINASE_ST"/>
    <property type="match status" value="1"/>
</dbReference>
<dbReference type="InterPro" id="IPR000719">
    <property type="entry name" value="Prot_kinase_dom"/>
</dbReference>
<feature type="region of interest" description="Disordered" evidence="6">
    <location>
        <begin position="636"/>
        <end position="655"/>
    </location>
</feature>
<keyword evidence="9" id="KW-1185">Reference proteome</keyword>
<dbReference type="SMART" id="SM00220">
    <property type="entry name" value="S_TKc"/>
    <property type="match status" value="1"/>
</dbReference>
<feature type="compositionally biased region" description="Basic and acidic residues" evidence="6">
    <location>
        <begin position="415"/>
        <end position="430"/>
    </location>
</feature>
<accession>A0A4S4EMT9</accession>
<keyword evidence="4 5" id="KW-0067">ATP-binding</keyword>
<evidence type="ECO:0000256" key="1">
    <source>
        <dbReference type="ARBA" id="ARBA00022679"/>
    </source>
</evidence>
<gene>
    <name evidence="8" type="ORF">TEA_011594</name>
</gene>
<feature type="compositionally biased region" description="Polar residues" evidence="6">
    <location>
        <begin position="453"/>
        <end position="466"/>
    </location>
</feature>
<dbReference type="InterPro" id="IPR008271">
    <property type="entry name" value="Ser/Thr_kinase_AS"/>
</dbReference>
<sequence length="1105" mass="122534">MNQYHIYEAIGRGKYSNVYKGRKKKTIEYFAVKSVDKSQKSKVLQEDKQLPEDSIHDLACDLVRALQFLHSKGIIYCDLKPSNILLDENGRTKLCDFGLARKLNDISKTPSSSLPQAKRGTPFYMAPELFQDEGVHSYASDLWALGCVLYECYVGNPPFMGKEFTQLVKSILSDPTPSLPGTPSRPFVNLINSLLVKDPSERIQWVELCGHAFWRTKFTPLPLPPQPAFTNMIELLSKPYLSERNSDNPPQNKTPPKSRGKDSKGGPKQDENSILGSRGYYTPVKGISSGRRTQTKASGKAIEEKQKDHSSNTRGVNLLRLSRIAKSNLQRENEKENFRRPLPNGSEIDAEVKIENTDMELDFNENMEDETHDDPDGSDNLTCSDEKMTDPNQHQEKIEQIDMDISPTVNTPISDDSRTPDLDLSSEHNEVAAAPPSVSPLLKTQRVKEGSGSALNSDTSKSSNDLSQLLWHPSDLSVRPVMPSKKADKVSIPSLPFDALSASDFVKMPKDQLDAFNNRIITILNGNTAIGEKQNIIRYLETLSSNADAANILTNGSIMLVLIKMLRQSKASALRVQLASLIGLLIRHSTFIDDDLANSGILGSLTDGLRDQQEKVRRFSMAALGELLFYISTQNEHTKDNNPPESPSKDNRFSSGWQVSSPLISLVSSILRKGEDDITQLYALRTIENICSQGGQWATRFTSQDVISNLCYIFRAAGKQESIRLTAGSCLVRLGRDDFQITLLQVLESITEEPSVIVESPNTFIREILPSLAVVYKGNGDGDARFLCLKIMFDVMVIFLDEPSEDEQRAVDLKSISNTHFLPLFPTLIEDEDPIPMYAQKLLVMLIEFNYIKIPDILHLKIVSQCFEFLLGDLSSANVNNVMLCLALASAPELENKILSQLKVARRIGNLLEFVYAKEMQDFIEPTLGLCRAFLLRSAGNKKGFVYAKEPTLLGDGSSEGSGVVDQHQCIRDIMDFGSNVGVFLELSKSHGSNIADIASECIVLVLGAAPREATTGFLTKLPKVSVILESCRQGNSDLVVQRMLHALGFSCQQYLSQAMILSISIPEISRIEAIVSELKSSTIKGVADAACRVALELQRLPRCI</sequence>
<comment type="caution">
    <text evidence="8">The sequence shown here is derived from an EMBL/GenBank/DDBJ whole genome shotgun (WGS) entry which is preliminary data.</text>
</comment>
<dbReference type="GO" id="GO:0005524">
    <property type="term" value="F:ATP binding"/>
    <property type="evidence" value="ECO:0007669"/>
    <property type="project" value="UniProtKB-UniRule"/>
</dbReference>
<dbReference type="AlphaFoldDB" id="A0A4S4EMT9"/>
<dbReference type="InterPro" id="IPR017441">
    <property type="entry name" value="Protein_kinase_ATP_BS"/>
</dbReference>